<gene>
    <name evidence="6" type="ORF">RT41_GL000187</name>
</gene>
<comment type="similarity">
    <text evidence="1 5">Belongs to the metallo-dependent hydrolases superfamily. CpsB/CapC family.</text>
</comment>
<dbReference type="STRING" id="1291764.GCA_001311235_00319"/>
<dbReference type="RefSeq" id="WP_096816888.1">
    <property type="nucleotide sequence ID" value="NZ_JXJU01000001.1"/>
</dbReference>
<dbReference type="PIRSF" id="PIRSF016557">
    <property type="entry name" value="Caps_synth_CpsB"/>
    <property type="match status" value="1"/>
</dbReference>
<name>A0A2A5RPQ5_9LACT</name>
<sequence>MIDIHCHLLPGIDDGAKSPEDTLVMLKSAVTEGITTIAVSPHHNPEYNNERPLILEKVKEVRKIVNENHLPIEILPGQEVRIYGDLLKDYVADKLVTSTDNSHYMLVEFPSDHAPRYAKEMFYEMKLEGLQPVLVHPERNTGIIEQPNLLYEYIEQGVLSQITASSITGHFGKKIQKFSFQLIEHNLTHFIASDAHNVTSRAFKMKEAFEQIRDEFDTELAIYYEDNAEAVIADKMIYPQPASSLKIKKFLGIF</sequence>
<dbReference type="PANTHER" id="PTHR39181">
    <property type="entry name" value="TYROSINE-PROTEIN PHOSPHATASE YWQE"/>
    <property type="match status" value="1"/>
</dbReference>
<keyword evidence="2 5" id="KW-0378">Hydrolase</keyword>
<keyword evidence="3 5" id="KW-0904">Protein phosphatase</keyword>
<dbReference type="Proteomes" id="UP000218181">
    <property type="component" value="Unassembled WGS sequence"/>
</dbReference>
<comment type="caution">
    <text evidence="6">The sequence shown here is derived from an EMBL/GenBank/DDBJ whole genome shotgun (WGS) entry which is preliminary data.</text>
</comment>
<comment type="catalytic activity">
    <reaction evidence="4 5">
        <text>O-phospho-L-tyrosyl-[protein] + H2O = L-tyrosyl-[protein] + phosphate</text>
        <dbReference type="Rhea" id="RHEA:10684"/>
        <dbReference type="Rhea" id="RHEA-COMP:10136"/>
        <dbReference type="Rhea" id="RHEA-COMP:20101"/>
        <dbReference type="ChEBI" id="CHEBI:15377"/>
        <dbReference type="ChEBI" id="CHEBI:43474"/>
        <dbReference type="ChEBI" id="CHEBI:46858"/>
        <dbReference type="ChEBI" id="CHEBI:61978"/>
        <dbReference type="EC" id="3.1.3.48"/>
    </reaction>
</comment>
<evidence type="ECO:0000313" key="7">
    <source>
        <dbReference type="Proteomes" id="UP000218181"/>
    </source>
</evidence>
<dbReference type="AlphaFoldDB" id="A0A2A5RPQ5"/>
<dbReference type="InterPro" id="IPR016195">
    <property type="entry name" value="Pol/histidinol_Pase-like"/>
</dbReference>
<keyword evidence="7" id="KW-1185">Reference proteome</keyword>
<evidence type="ECO:0000256" key="1">
    <source>
        <dbReference type="ARBA" id="ARBA00005750"/>
    </source>
</evidence>
<dbReference type="EC" id="3.1.3.48" evidence="5"/>
<protein>
    <recommendedName>
        <fullName evidence="5">Tyrosine-protein phosphatase</fullName>
        <ecNumber evidence="5">3.1.3.48</ecNumber>
    </recommendedName>
</protein>
<dbReference type="GO" id="GO:0030145">
    <property type="term" value="F:manganese ion binding"/>
    <property type="evidence" value="ECO:0007669"/>
    <property type="project" value="UniProtKB-UniRule"/>
</dbReference>
<dbReference type="InterPro" id="IPR016667">
    <property type="entry name" value="Caps_polysacc_synth_CpsB/CapC"/>
</dbReference>
<dbReference type="PANTHER" id="PTHR39181:SF1">
    <property type="entry name" value="TYROSINE-PROTEIN PHOSPHATASE YWQE"/>
    <property type="match status" value="1"/>
</dbReference>
<evidence type="ECO:0000256" key="5">
    <source>
        <dbReference type="PIRNR" id="PIRNR016557"/>
    </source>
</evidence>
<proteinExistence type="inferred from homology"/>
<evidence type="ECO:0000313" key="6">
    <source>
        <dbReference type="EMBL" id="PCS01423.1"/>
    </source>
</evidence>
<dbReference type="GO" id="GO:0004725">
    <property type="term" value="F:protein tyrosine phosphatase activity"/>
    <property type="evidence" value="ECO:0007669"/>
    <property type="project" value="UniProtKB-UniRule"/>
</dbReference>
<evidence type="ECO:0000256" key="4">
    <source>
        <dbReference type="ARBA" id="ARBA00051722"/>
    </source>
</evidence>
<reference evidence="6 7" key="1">
    <citation type="submission" date="2014-12" db="EMBL/GenBank/DDBJ databases">
        <title>Draft genome sequences of 10 type strains of Lactococcus.</title>
        <authorList>
            <person name="Sun Z."/>
            <person name="Zhong Z."/>
            <person name="Liu W."/>
            <person name="Zhang W."/>
            <person name="Zhang H."/>
        </authorList>
    </citation>
    <scope>NUCLEOTIDE SEQUENCE [LARGE SCALE GENOMIC DNA]</scope>
    <source>
        <strain evidence="6 7">JCM 16395</strain>
    </source>
</reference>
<evidence type="ECO:0000256" key="2">
    <source>
        <dbReference type="ARBA" id="ARBA00022801"/>
    </source>
</evidence>
<dbReference type="OrthoDB" id="9788539at2"/>
<organism evidence="6 7">
    <name type="scientific">Lactococcus fujiensis JCM 16395</name>
    <dbReference type="NCBI Taxonomy" id="1291764"/>
    <lineage>
        <taxon>Bacteria</taxon>
        <taxon>Bacillati</taxon>
        <taxon>Bacillota</taxon>
        <taxon>Bacilli</taxon>
        <taxon>Lactobacillales</taxon>
        <taxon>Streptococcaceae</taxon>
        <taxon>Lactococcus</taxon>
    </lineage>
</organism>
<accession>A0A2A5RPQ5</accession>
<dbReference type="Pfam" id="PF19567">
    <property type="entry name" value="CpsB_CapC"/>
    <property type="match status" value="1"/>
</dbReference>
<dbReference type="SUPFAM" id="SSF89550">
    <property type="entry name" value="PHP domain-like"/>
    <property type="match status" value="1"/>
</dbReference>
<dbReference type="Gene3D" id="3.20.20.140">
    <property type="entry name" value="Metal-dependent hydrolases"/>
    <property type="match status" value="1"/>
</dbReference>
<evidence type="ECO:0000256" key="3">
    <source>
        <dbReference type="ARBA" id="ARBA00022912"/>
    </source>
</evidence>
<dbReference type="EMBL" id="JXJU01000001">
    <property type="protein sequence ID" value="PCS01423.1"/>
    <property type="molecule type" value="Genomic_DNA"/>
</dbReference>